<dbReference type="EMBL" id="VDEP01000174">
    <property type="protein sequence ID" value="KAA1125891.1"/>
    <property type="molecule type" value="Genomic_DNA"/>
</dbReference>
<reference evidence="1 2" key="1">
    <citation type="submission" date="2019-05" db="EMBL/GenBank/DDBJ databases">
        <title>Emergence of the Ug99 lineage of the wheat stem rust pathogen through somatic hybridization.</title>
        <authorList>
            <person name="Li F."/>
            <person name="Upadhyaya N.M."/>
            <person name="Sperschneider J."/>
            <person name="Matny O."/>
            <person name="Nguyen-Phuc H."/>
            <person name="Mago R."/>
            <person name="Raley C."/>
            <person name="Miller M.E."/>
            <person name="Silverstein K.A.T."/>
            <person name="Henningsen E."/>
            <person name="Hirsch C.D."/>
            <person name="Visser B."/>
            <person name="Pretorius Z.A."/>
            <person name="Steffenson B.J."/>
            <person name="Schwessinger B."/>
            <person name="Dodds P.N."/>
            <person name="Figueroa M."/>
        </authorList>
    </citation>
    <scope>NUCLEOTIDE SEQUENCE [LARGE SCALE GENOMIC DNA]</scope>
    <source>
        <strain evidence="1 2">Ug99</strain>
    </source>
</reference>
<accession>A0A5B0RIS5</accession>
<comment type="caution">
    <text evidence="1">The sequence shown here is derived from an EMBL/GenBank/DDBJ whole genome shotgun (WGS) entry which is preliminary data.</text>
</comment>
<proteinExistence type="predicted"/>
<protein>
    <submittedName>
        <fullName evidence="1">Uncharacterized protein</fullName>
    </submittedName>
</protein>
<gene>
    <name evidence="1" type="ORF">PGTUg99_016330</name>
</gene>
<sequence length="122" mass="13867">MMHSPDFWLWPDAPSSQMSEHQVDDPWVMLFHPRFQWEVGPAPILTAETQASGWLPLPGGEQRISDNQPDWDWSHRQPGDGSKLGLIVGASTRTTSRFWRGIVQITSRTDPREAVKDTCDGR</sequence>
<organism evidence="1 2">
    <name type="scientific">Puccinia graminis f. sp. tritici</name>
    <dbReference type="NCBI Taxonomy" id="56615"/>
    <lineage>
        <taxon>Eukaryota</taxon>
        <taxon>Fungi</taxon>
        <taxon>Dikarya</taxon>
        <taxon>Basidiomycota</taxon>
        <taxon>Pucciniomycotina</taxon>
        <taxon>Pucciniomycetes</taxon>
        <taxon>Pucciniales</taxon>
        <taxon>Pucciniaceae</taxon>
        <taxon>Puccinia</taxon>
    </lineage>
</organism>
<evidence type="ECO:0000313" key="2">
    <source>
        <dbReference type="Proteomes" id="UP000325313"/>
    </source>
</evidence>
<evidence type="ECO:0000313" key="1">
    <source>
        <dbReference type="EMBL" id="KAA1125891.1"/>
    </source>
</evidence>
<name>A0A5B0RIS5_PUCGR</name>
<dbReference type="Proteomes" id="UP000325313">
    <property type="component" value="Unassembled WGS sequence"/>
</dbReference>
<dbReference type="AlphaFoldDB" id="A0A5B0RIS5"/>